<dbReference type="EMBL" id="JABEPQ010000001">
    <property type="protein sequence ID" value="NNM44659.1"/>
    <property type="molecule type" value="Genomic_DNA"/>
</dbReference>
<dbReference type="PANTHER" id="PTHR43441">
    <property type="entry name" value="RIBOSOMAL-PROTEIN-SERINE ACETYLTRANSFERASE"/>
    <property type="match status" value="1"/>
</dbReference>
<sequence>MHTNEFGQPVGRPVADWTPRPPFVSVALTGRTCRLEPAGPQHTDRLHQALDVESDPVIWAYYPQGPYADPAALGAWVADLDRSPTSAPFAILAPDGRALGIASYLRIDPPNGSIEVGGIVWSSALQRTTAATEAMYLMMRHAFDDLGYRRYEWKCDSTNGPSRRAAGRLGFSYEGTFRNAVVYRGRNRDTDWYSITDDEWPAIRAELERWLDPGNFDADGTQRTRLDTAAALGGPRPVSPQDR</sequence>
<feature type="domain" description="N-acetyltransferase" evidence="2">
    <location>
        <begin position="33"/>
        <end position="189"/>
    </location>
</feature>
<dbReference type="GO" id="GO:1990189">
    <property type="term" value="F:protein N-terminal-serine acetyltransferase activity"/>
    <property type="evidence" value="ECO:0007669"/>
    <property type="project" value="TreeGrafter"/>
</dbReference>
<dbReference type="AlphaFoldDB" id="A0A849HC83"/>
<gene>
    <name evidence="3" type="ORF">HJG52_01395</name>
</gene>
<accession>A0A849HC83</accession>
<protein>
    <submittedName>
        <fullName evidence="3">GNAT family N-acetyltransferase</fullName>
    </submittedName>
</protein>
<dbReference type="Proteomes" id="UP000588586">
    <property type="component" value="Unassembled WGS sequence"/>
</dbReference>
<dbReference type="InterPro" id="IPR016181">
    <property type="entry name" value="Acyl_CoA_acyltransferase"/>
</dbReference>
<proteinExistence type="predicted"/>
<dbReference type="Gene3D" id="3.40.630.30">
    <property type="match status" value="1"/>
</dbReference>
<evidence type="ECO:0000256" key="1">
    <source>
        <dbReference type="SAM" id="MobiDB-lite"/>
    </source>
</evidence>
<name>A0A849HC83_9MICO</name>
<dbReference type="InterPro" id="IPR000182">
    <property type="entry name" value="GNAT_dom"/>
</dbReference>
<evidence type="ECO:0000313" key="4">
    <source>
        <dbReference type="Proteomes" id="UP000588586"/>
    </source>
</evidence>
<dbReference type="Pfam" id="PF13302">
    <property type="entry name" value="Acetyltransf_3"/>
    <property type="match status" value="1"/>
</dbReference>
<reference evidence="3 4" key="1">
    <citation type="submission" date="2020-04" db="EMBL/GenBank/DDBJ databases">
        <title>Knoellia sp. isolate from air conditioner.</title>
        <authorList>
            <person name="Chea S."/>
            <person name="Kim D.-U."/>
        </authorList>
    </citation>
    <scope>NUCLEOTIDE SEQUENCE [LARGE SCALE GENOMIC DNA]</scope>
    <source>
        <strain evidence="3 4">DB2414S</strain>
    </source>
</reference>
<evidence type="ECO:0000313" key="3">
    <source>
        <dbReference type="EMBL" id="NNM44659.1"/>
    </source>
</evidence>
<dbReference type="PROSITE" id="PS51186">
    <property type="entry name" value="GNAT"/>
    <property type="match status" value="1"/>
</dbReference>
<dbReference type="SUPFAM" id="SSF55729">
    <property type="entry name" value="Acyl-CoA N-acyltransferases (Nat)"/>
    <property type="match status" value="1"/>
</dbReference>
<dbReference type="InterPro" id="IPR051908">
    <property type="entry name" value="Ribosomal_N-acetyltransferase"/>
</dbReference>
<organism evidence="3 4">
    <name type="scientific">Knoellia koreensis</name>
    <dbReference type="NCBI Taxonomy" id="2730921"/>
    <lineage>
        <taxon>Bacteria</taxon>
        <taxon>Bacillati</taxon>
        <taxon>Actinomycetota</taxon>
        <taxon>Actinomycetes</taxon>
        <taxon>Micrococcales</taxon>
        <taxon>Intrasporangiaceae</taxon>
        <taxon>Knoellia</taxon>
    </lineage>
</organism>
<dbReference type="GO" id="GO:0008999">
    <property type="term" value="F:protein-N-terminal-alanine acetyltransferase activity"/>
    <property type="evidence" value="ECO:0007669"/>
    <property type="project" value="TreeGrafter"/>
</dbReference>
<comment type="caution">
    <text evidence="3">The sequence shown here is derived from an EMBL/GenBank/DDBJ whole genome shotgun (WGS) entry which is preliminary data.</text>
</comment>
<dbReference type="GO" id="GO:0005737">
    <property type="term" value="C:cytoplasm"/>
    <property type="evidence" value="ECO:0007669"/>
    <property type="project" value="TreeGrafter"/>
</dbReference>
<dbReference type="RefSeq" id="WP_171241790.1">
    <property type="nucleotide sequence ID" value="NZ_JABEPQ010000001.1"/>
</dbReference>
<feature type="region of interest" description="Disordered" evidence="1">
    <location>
        <begin position="215"/>
        <end position="243"/>
    </location>
</feature>
<dbReference type="PANTHER" id="PTHR43441:SF2">
    <property type="entry name" value="FAMILY ACETYLTRANSFERASE, PUTATIVE (AFU_ORTHOLOGUE AFUA_7G00850)-RELATED"/>
    <property type="match status" value="1"/>
</dbReference>
<keyword evidence="3" id="KW-0808">Transferase</keyword>
<evidence type="ECO:0000259" key="2">
    <source>
        <dbReference type="PROSITE" id="PS51186"/>
    </source>
</evidence>
<keyword evidence="4" id="KW-1185">Reference proteome</keyword>
<dbReference type="FunFam" id="3.40.630.30:FF:000047">
    <property type="entry name" value="Acetyltransferase, GNAT family"/>
    <property type="match status" value="1"/>
</dbReference>